<dbReference type="Pfam" id="PF12833">
    <property type="entry name" value="HTH_18"/>
    <property type="match status" value="1"/>
</dbReference>
<evidence type="ECO:0000256" key="3">
    <source>
        <dbReference type="ARBA" id="ARBA00023163"/>
    </source>
</evidence>
<dbReference type="PANTHER" id="PTHR40055">
    <property type="entry name" value="TRANSCRIPTIONAL REGULATOR YGIV-RELATED"/>
    <property type="match status" value="1"/>
</dbReference>
<keyword evidence="3" id="KW-0804">Transcription</keyword>
<dbReference type="GO" id="GO:0003700">
    <property type="term" value="F:DNA-binding transcription factor activity"/>
    <property type="evidence" value="ECO:0007669"/>
    <property type="project" value="InterPro"/>
</dbReference>
<dbReference type="InterPro" id="IPR018060">
    <property type="entry name" value="HTH_AraC"/>
</dbReference>
<name>A0A410X3B4_9BACL</name>
<evidence type="ECO:0000256" key="1">
    <source>
        <dbReference type="ARBA" id="ARBA00023015"/>
    </source>
</evidence>
<dbReference type="InterPro" id="IPR050908">
    <property type="entry name" value="SmbC-like"/>
</dbReference>
<reference evidence="7 8" key="1">
    <citation type="submission" date="2018-01" db="EMBL/GenBank/DDBJ databases">
        <title>The whole genome sequencing and assembly of Paenibacillus chitinolyticus KCCM 41400 strain.</title>
        <authorList>
            <person name="Kim J.-Y."/>
            <person name="Park M.-K."/>
            <person name="Lee Y.-J."/>
            <person name="Yi H."/>
            <person name="Bahn Y.-S."/>
            <person name="Kim J.F."/>
            <person name="Lee D.-W."/>
        </authorList>
    </citation>
    <scope>NUCLEOTIDE SEQUENCE [LARGE SCALE GENOMIC DNA]</scope>
    <source>
        <strain evidence="7 8">KCCM 41400</strain>
    </source>
</reference>
<keyword evidence="1" id="KW-0805">Transcription regulation</keyword>
<evidence type="ECO:0000313" key="7">
    <source>
        <dbReference type="EMBL" id="QAV21081.1"/>
    </source>
</evidence>
<organism evidence="7 8">
    <name type="scientific">Paenibacillus chitinolyticus</name>
    <dbReference type="NCBI Taxonomy" id="79263"/>
    <lineage>
        <taxon>Bacteria</taxon>
        <taxon>Bacillati</taxon>
        <taxon>Bacillota</taxon>
        <taxon>Bacilli</taxon>
        <taxon>Bacillales</taxon>
        <taxon>Paenibacillaceae</taxon>
        <taxon>Paenibacillus</taxon>
    </lineage>
</organism>
<dbReference type="InterPro" id="IPR029442">
    <property type="entry name" value="GyrI-like"/>
</dbReference>
<evidence type="ECO:0000256" key="4">
    <source>
        <dbReference type="SAM" id="MobiDB-lite"/>
    </source>
</evidence>
<evidence type="ECO:0000313" key="9">
    <source>
        <dbReference type="Proteomes" id="UP001527202"/>
    </source>
</evidence>
<dbReference type="SUPFAM" id="SSF46689">
    <property type="entry name" value="Homeodomain-like"/>
    <property type="match status" value="2"/>
</dbReference>
<reference evidence="6 9" key="2">
    <citation type="submission" date="2022-05" db="EMBL/GenBank/DDBJ databases">
        <title>Genome Sequencing of Bee-Associated Microbes.</title>
        <authorList>
            <person name="Dunlap C."/>
        </authorList>
    </citation>
    <scope>NUCLEOTIDE SEQUENCE [LARGE SCALE GENOMIC DNA]</scope>
    <source>
        <strain evidence="6 9">NRRL B-23120</strain>
    </source>
</reference>
<dbReference type="GO" id="GO:0043565">
    <property type="term" value="F:sequence-specific DNA binding"/>
    <property type="evidence" value="ECO:0007669"/>
    <property type="project" value="InterPro"/>
</dbReference>
<dbReference type="PROSITE" id="PS00041">
    <property type="entry name" value="HTH_ARAC_FAMILY_1"/>
    <property type="match status" value="1"/>
</dbReference>
<evidence type="ECO:0000313" key="6">
    <source>
        <dbReference type="EMBL" id="MCY9596683.1"/>
    </source>
</evidence>
<feature type="region of interest" description="Disordered" evidence="4">
    <location>
        <begin position="112"/>
        <end position="132"/>
    </location>
</feature>
<dbReference type="Gene3D" id="1.10.10.60">
    <property type="entry name" value="Homeodomain-like"/>
    <property type="match status" value="2"/>
</dbReference>
<dbReference type="PROSITE" id="PS01124">
    <property type="entry name" value="HTH_ARAC_FAMILY_2"/>
    <property type="match status" value="1"/>
</dbReference>
<dbReference type="Proteomes" id="UP001527202">
    <property type="component" value="Unassembled WGS sequence"/>
</dbReference>
<accession>A0A410X3B4</accession>
<protein>
    <submittedName>
        <fullName evidence="6 7">Transcriptional regulator</fullName>
    </submittedName>
</protein>
<dbReference type="Proteomes" id="UP000288943">
    <property type="component" value="Chromosome"/>
</dbReference>
<dbReference type="SMART" id="SM00871">
    <property type="entry name" value="AraC_E_bind"/>
    <property type="match status" value="1"/>
</dbReference>
<gene>
    <name evidence="6" type="ORF">M5X16_12955</name>
    <name evidence="7" type="ORF">PC41400_26760</name>
</gene>
<dbReference type="InterPro" id="IPR020449">
    <property type="entry name" value="Tscrpt_reg_AraC-type_HTH"/>
</dbReference>
<evidence type="ECO:0000313" key="8">
    <source>
        <dbReference type="Proteomes" id="UP000288943"/>
    </source>
</evidence>
<evidence type="ECO:0000259" key="5">
    <source>
        <dbReference type="PROSITE" id="PS01124"/>
    </source>
</evidence>
<dbReference type="GeneID" id="95378398"/>
<proteinExistence type="predicted"/>
<feature type="domain" description="HTH araC/xylS-type" evidence="5">
    <location>
        <begin position="10"/>
        <end position="108"/>
    </location>
</feature>
<dbReference type="InterPro" id="IPR011256">
    <property type="entry name" value="Reg_factor_effector_dom_sf"/>
</dbReference>
<keyword evidence="2" id="KW-0238">DNA-binding</keyword>
<sequence length="310" mass="35256">MKHEYADRIGKVIAYIEENSSRKLDLDALAGVSNFSKYHFSRIFAAVTGVTPAAYVTRKRLENAVRLLKDTDRTVLDIAHSCGFESLSTFNGVFKRRHGKSPSELRRELQDRNFSLGDRKKREEPSSSYEYDESAGNVNHFLRRIWSMNVTLKELSDLEVAFVRHTGSYLETGRAWETLGSWAGRNGLTPERQQFIGISLDDPSLVDEFTCRYDACVTLPPDFEREGHTGVSFKKLEGGSYGRYAFYDTVDKLALAYANLYGNWLPGSGYEADDRYALEFCMNDPLRDPEGKAKVDLYIPVRPKDELIPL</sequence>
<keyword evidence="9" id="KW-1185">Reference proteome</keyword>
<evidence type="ECO:0000256" key="2">
    <source>
        <dbReference type="ARBA" id="ARBA00023125"/>
    </source>
</evidence>
<dbReference type="EMBL" id="JAMDMJ010000014">
    <property type="protein sequence ID" value="MCY9596683.1"/>
    <property type="molecule type" value="Genomic_DNA"/>
</dbReference>
<dbReference type="Pfam" id="PF06445">
    <property type="entry name" value="GyrI-like"/>
    <property type="match status" value="1"/>
</dbReference>
<dbReference type="SUPFAM" id="SSF55136">
    <property type="entry name" value="Probable bacterial effector-binding domain"/>
    <property type="match status" value="1"/>
</dbReference>
<dbReference type="OrthoDB" id="5337216at2"/>
<dbReference type="PRINTS" id="PR00032">
    <property type="entry name" value="HTHARAC"/>
</dbReference>
<dbReference type="Gene3D" id="3.20.80.10">
    <property type="entry name" value="Regulatory factor, effector binding domain"/>
    <property type="match status" value="1"/>
</dbReference>
<dbReference type="KEGG" id="pchi:PC41400_26760"/>
<dbReference type="SMART" id="SM00342">
    <property type="entry name" value="HTH_ARAC"/>
    <property type="match status" value="1"/>
</dbReference>
<dbReference type="InterPro" id="IPR009057">
    <property type="entry name" value="Homeodomain-like_sf"/>
</dbReference>
<dbReference type="PANTHER" id="PTHR40055:SF1">
    <property type="entry name" value="TRANSCRIPTIONAL REGULATOR YGIV-RELATED"/>
    <property type="match status" value="1"/>
</dbReference>
<dbReference type="InterPro" id="IPR018062">
    <property type="entry name" value="HTH_AraC-typ_CS"/>
</dbReference>
<dbReference type="InterPro" id="IPR010499">
    <property type="entry name" value="AraC_E-bd"/>
</dbReference>
<dbReference type="AlphaFoldDB" id="A0A410X3B4"/>
<dbReference type="RefSeq" id="WP_042235421.1">
    <property type="nucleotide sequence ID" value="NZ_CP026520.1"/>
</dbReference>
<dbReference type="EMBL" id="CP026520">
    <property type="protein sequence ID" value="QAV21081.1"/>
    <property type="molecule type" value="Genomic_DNA"/>
</dbReference>
<feature type="compositionally biased region" description="Basic and acidic residues" evidence="4">
    <location>
        <begin position="112"/>
        <end position="125"/>
    </location>
</feature>